<feature type="compositionally biased region" description="Basic and acidic residues" evidence="1">
    <location>
        <begin position="135"/>
        <end position="146"/>
    </location>
</feature>
<name>A0A388KJZ4_CHABU</name>
<dbReference type="Gramene" id="GBG70346">
    <property type="protein sequence ID" value="GBG70346"/>
    <property type="gene ID" value="CBR_g6474"/>
</dbReference>
<evidence type="ECO:0000313" key="3">
    <source>
        <dbReference type="Proteomes" id="UP000265515"/>
    </source>
</evidence>
<gene>
    <name evidence="2" type="ORF">CBR_g6474</name>
</gene>
<dbReference type="Proteomes" id="UP000265515">
    <property type="component" value="Unassembled WGS sequence"/>
</dbReference>
<protein>
    <submittedName>
        <fullName evidence="2">Uncharacterized protein</fullName>
    </submittedName>
</protein>
<keyword evidence="3" id="KW-1185">Reference proteome</keyword>
<dbReference type="EMBL" id="BFEA01000129">
    <property type="protein sequence ID" value="GBG70346.1"/>
    <property type="molecule type" value="Genomic_DNA"/>
</dbReference>
<organism evidence="2 3">
    <name type="scientific">Chara braunii</name>
    <name type="common">Braun's stonewort</name>
    <dbReference type="NCBI Taxonomy" id="69332"/>
    <lineage>
        <taxon>Eukaryota</taxon>
        <taxon>Viridiplantae</taxon>
        <taxon>Streptophyta</taxon>
        <taxon>Charophyceae</taxon>
        <taxon>Charales</taxon>
        <taxon>Characeae</taxon>
        <taxon>Chara</taxon>
    </lineage>
</organism>
<sequence>MVSSSHAQSSASTVRLAGSGSAAIHVLLHPRQPTAVPSEWSFIHSSEAPHHQRRPSARCPSSTSHHSFIRVVHVVLRPREPSAAAVWIRHTLLICLLEDDMAPRDASGKGKRNGGSGDSEESQKGRGHVPKSKRPRFDDKSSEHTGDVQGEEVSMVDAQGADVMNHLGFGRDGVSREQPAALKRSLVGGVAVTLARTPKAAGIAMTDACVARQVPPKVGQVQPRQPLPALQQAGTSRVEKTLSAQKVDTTAGSGRTAAADHTTGSGVVEAAEEGRVDEVRRDDGRKDGRGGGDDDDVRPVSTMVKKVIKPQRQVEVVDRLRCILGSGTGEAVKGGGRQLHGLLRGHRERRCRSRIAFDAGDAAE</sequence>
<comment type="caution">
    <text evidence="2">The sequence shown here is derived from an EMBL/GenBank/DDBJ whole genome shotgun (WGS) entry which is preliminary data.</text>
</comment>
<evidence type="ECO:0000313" key="2">
    <source>
        <dbReference type="EMBL" id="GBG70346.1"/>
    </source>
</evidence>
<feature type="region of interest" description="Disordered" evidence="1">
    <location>
        <begin position="219"/>
        <end position="298"/>
    </location>
</feature>
<dbReference type="AlphaFoldDB" id="A0A388KJZ4"/>
<proteinExistence type="predicted"/>
<accession>A0A388KJZ4</accession>
<feature type="compositionally biased region" description="Polar residues" evidence="1">
    <location>
        <begin position="242"/>
        <end position="253"/>
    </location>
</feature>
<feature type="compositionally biased region" description="Low complexity" evidence="1">
    <location>
        <begin position="220"/>
        <end position="233"/>
    </location>
</feature>
<feature type="compositionally biased region" description="Basic and acidic residues" evidence="1">
    <location>
        <begin position="272"/>
        <end position="292"/>
    </location>
</feature>
<feature type="compositionally biased region" description="Basic residues" evidence="1">
    <location>
        <begin position="125"/>
        <end position="134"/>
    </location>
</feature>
<evidence type="ECO:0000256" key="1">
    <source>
        <dbReference type="SAM" id="MobiDB-lite"/>
    </source>
</evidence>
<reference evidence="2 3" key="1">
    <citation type="journal article" date="2018" name="Cell">
        <title>The Chara Genome: Secondary Complexity and Implications for Plant Terrestrialization.</title>
        <authorList>
            <person name="Nishiyama T."/>
            <person name="Sakayama H."/>
            <person name="Vries J.D."/>
            <person name="Buschmann H."/>
            <person name="Saint-Marcoux D."/>
            <person name="Ullrich K.K."/>
            <person name="Haas F.B."/>
            <person name="Vanderstraeten L."/>
            <person name="Becker D."/>
            <person name="Lang D."/>
            <person name="Vosolsobe S."/>
            <person name="Rombauts S."/>
            <person name="Wilhelmsson P.K.I."/>
            <person name="Janitza P."/>
            <person name="Kern R."/>
            <person name="Heyl A."/>
            <person name="Rumpler F."/>
            <person name="Villalobos L.I.A.C."/>
            <person name="Clay J.M."/>
            <person name="Skokan R."/>
            <person name="Toyoda A."/>
            <person name="Suzuki Y."/>
            <person name="Kagoshima H."/>
            <person name="Schijlen E."/>
            <person name="Tajeshwar N."/>
            <person name="Catarino B."/>
            <person name="Hetherington A.J."/>
            <person name="Saltykova A."/>
            <person name="Bonnot C."/>
            <person name="Breuninger H."/>
            <person name="Symeonidi A."/>
            <person name="Radhakrishnan G.V."/>
            <person name="Van Nieuwerburgh F."/>
            <person name="Deforce D."/>
            <person name="Chang C."/>
            <person name="Karol K.G."/>
            <person name="Hedrich R."/>
            <person name="Ulvskov P."/>
            <person name="Glockner G."/>
            <person name="Delwiche C.F."/>
            <person name="Petrasek J."/>
            <person name="Van de Peer Y."/>
            <person name="Friml J."/>
            <person name="Beilby M."/>
            <person name="Dolan L."/>
            <person name="Kohara Y."/>
            <person name="Sugano S."/>
            <person name="Fujiyama A."/>
            <person name="Delaux P.-M."/>
            <person name="Quint M."/>
            <person name="TheiBen G."/>
            <person name="Hagemann M."/>
            <person name="Harholt J."/>
            <person name="Dunand C."/>
            <person name="Zachgo S."/>
            <person name="Langdale J."/>
            <person name="Maumus F."/>
            <person name="Straeten D.V.D."/>
            <person name="Gould S.B."/>
            <person name="Rensing S.A."/>
        </authorList>
    </citation>
    <scope>NUCLEOTIDE SEQUENCE [LARGE SCALE GENOMIC DNA]</scope>
    <source>
        <strain evidence="2 3">S276</strain>
    </source>
</reference>
<feature type="region of interest" description="Disordered" evidence="1">
    <location>
        <begin position="104"/>
        <end position="153"/>
    </location>
</feature>